<feature type="transmembrane region" description="Helical" evidence="6">
    <location>
        <begin position="57"/>
        <end position="78"/>
    </location>
</feature>
<evidence type="ECO:0000256" key="4">
    <source>
        <dbReference type="ARBA" id="ARBA00022989"/>
    </source>
</evidence>
<dbReference type="GO" id="GO:0005886">
    <property type="term" value="C:plasma membrane"/>
    <property type="evidence" value="ECO:0007669"/>
    <property type="project" value="UniProtKB-SubCell"/>
</dbReference>
<accession>A0A7C5LD37</accession>
<feature type="transmembrane region" description="Helical" evidence="6">
    <location>
        <begin position="279"/>
        <end position="301"/>
    </location>
</feature>
<protein>
    <submittedName>
        <fullName evidence="7">Branched-chain amino acid ABC transporter permease</fullName>
    </submittedName>
</protein>
<feature type="transmembrane region" description="Helical" evidence="6">
    <location>
        <begin position="113"/>
        <end position="133"/>
    </location>
</feature>
<dbReference type="InterPro" id="IPR001851">
    <property type="entry name" value="ABC_transp_permease"/>
</dbReference>
<keyword evidence="2" id="KW-1003">Cell membrane</keyword>
<keyword evidence="3 6" id="KW-0812">Transmembrane</keyword>
<proteinExistence type="predicted"/>
<name>A0A7C5LD37_CALS0</name>
<evidence type="ECO:0000256" key="2">
    <source>
        <dbReference type="ARBA" id="ARBA00022475"/>
    </source>
</evidence>
<evidence type="ECO:0000256" key="5">
    <source>
        <dbReference type="ARBA" id="ARBA00023136"/>
    </source>
</evidence>
<dbReference type="InterPro" id="IPR043428">
    <property type="entry name" value="LivM-like"/>
</dbReference>
<dbReference type="Pfam" id="PF02653">
    <property type="entry name" value="BPD_transp_2"/>
    <property type="match status" value="1"/>
</dbReference>
<evidence type="ECO:0000256" key="6">
    <source>
        <dbReference type="SAM" id="Phobius"/>
    </source>
</evidence>
<feature type="transmembrane region" description="Helical" evidence="6">
    <location>
        <begin position="153"/>
        <end position="173"/>
    </location>
</feature>
<gene>
    <name evidence="7" type="ORF">ENM11_00775</name>
</gene>
<keyword evidence="5 6" id="KW-0472">Membrane</keyword>
<dbReference type="PANTHER" id="PTHR30482:SF10">
    <property type="entry name" value="HIGH-AFFINITY BRANCHED-CHAIN AMINO ACID TRANSPORT PROTEIN BRAE"/>
    <property type="match status" value="1"/>
</dbReference>
<feature type="transmembrane region" description="Helical" evidence="6">
    <location>
        <begin position="203"/>
        <end position="223"/>
    </location>
</feature>
<evidence type="ECO:0000256" key="3">
    <source>
        <dbReference type="ARBA" id="ARBA00022692"/>
    </source>
</evidence>
<dbReference type="GO" id="GO:0015658">
    <property type="term" value="F:branched-chain amino acid transmembrane transporter activity"/>
    <property type="evidence" value="ECO:0007669"/>
    <property type="project" value="InterPro"/>
</dbReference>
<dbReference type="AlphaFoldDB" id="A0A7C5LD37"/>
<comment type="subcellular location">
    <subcellularLocation>
        <location evidence="1">Cell membrane</location>
        <topology evidence="1">Multi-pass membrane protein</topology>
    </subcellularLocation>
</comment>
<dbReference type="EMBL" id="DRWN01000010">
    <property type="protein sequence ID" value="HHK67676.1"/>
    <property type="molecule type" value="Genomic_DNA"/>
</dbReference>
<sequence>MMRRERLTLLGLLAVFAALAFVPTFFNLRFIIFILTLTNIFALLAVSWNLLSGYMGLLSLGHSFFFAGGGYAAAIVALNLGIPPIVAIFVGAVIITGLSCLIGLPSLKLRGHFFALVTLVIPVIAYQVTNALPQLGGHDGIFGIPPISTDANVVYLISLSFVFLGVMVTYVVVRSRLGIIFSCIKDDETASMACGIDVPRYKLYCLAVSVFLAGLAGGFYAFLNGVISPATYELEKASLPLLMTLLGGRSTLLGPVVGAYIIETIIESLKVEILVRSRLLIYSALALMIFMLFPSGIVGYVRRRFYAHTED</sequence>
<feature type="transmembrane region" description="Helical" evidence="6">
    <location>
        <begin position="30"/>
        <end position="50"/>
    </location>
</feature>
<organism evidence="7">
    <name type="scientific">Caldiarchaeum subterraneum</name>
    <dbReference type="NCBI Taxonomy" id="311458"/>
    <lineage>
        <taxon>Archaea</taxon>
        <taxon>Nitrososphaerota</taxon>
        <taxon>Candidatus Caldarchaeales</taxon>
        <taxon>Candidatus Caldarchaeaceae</taxon>
        <taxon>Candidatus Caldarchaeum</taxon>
    </lineage>
</organism>
<comment type="caution">
    <text evidence="7">The sequence shown here is derived from an EMBL/GenBank/DDBJ whole genome shotgun (WGS) entry which is preliminary data.</text>
</comment>
<feature type="transmembrane region" description="Helical" evidence="6">
    <location>
        <begin position="243"/>
        <end position="267"/>
    </location>
</feature>
<feature type="transmembrane region" description="Helical" evidence="6">
    <location>
        <begin position="84"/>
        <end position="104"/>
    </location>
</feature>
<reference evidence="7" key="1">
    <citation type="journal article" date="2020" name="mSystems">
        <title>Genome- and Community-Level Interaction Insights into Carbon Utilization and Element Cycling Functions of Hydrothermarchaeota in Hydrothermal Sediment.</title>
        <authorList>
            <person name="Zhou Z."/>
            <person name="Liu Y."/>
            <person name="Xu W."/>
            <person name="Pan J."/>
            <person name="Luo Z.H."/>
            <person name="Li M."/>
        </authorList>
    </citation>
    <scope>NUCLEOTIDE SEQUENCE [LARGE SCALE GENOMIC DNA]</scope>
    <source>
        <strain evidence="7">SpSt-1056</strain>
    </source>
</reference>
<evidence type="ECO:0000313" key="7">
    <source>
        <dbReference type="EMBL" id="HHK67676.1"/>
    </source>
</evidence>
<dbReference type="CDD" id="cd06581">
    <property type="entry name" value="TM_PBP1_LivM_like"/>
    <property type="match status" value="1"/>
</dbReference>
<keyword evidence="4 6" id="KW-1133">Transmembrane helix</keyword>
<evidence type="ECO:0000256" key="1">
    <source>
        <dbReference type="ARBA" id="ARBA00004651"/>
    </source>
</evidence>
<dbReference type="PANTHER" id="PTHR30482">
    <property type="entry name" value="HIGH-AFFINITY BRANCHED-CHAIN AMINO ACID TRANSPORT SYSTEM PERMEASE"/>
    <property type="match status" value="1"/>
</dbReference>